<dbReference type="Proteomes" id="UP000250235">
    <property type="component" value="Unassembled WGS sequence"/>
</dbReference>
<name>A0A2Z7DCN8_9LAMI</name>
<evidence type="ECO:0000256" key="1">
    <source>
        <dbReference type="SAM" id="MobiDB-lite"/>
    </source>
</evidence>
<protein>
    <submittedName>
        <fullName evidence="2">(-)-germacrene D synthase-like</fullName>
    </submittedName>
</protein>
<evidence type="ECO:0000313" key="3">
    <source>
        <dbReference type="Proteomes" id="UP000250235"/>
    </source>
</evidence>
<gene>
    <name evidence="2" type="ORF">F511_27616</name>
</gene>
<reference evidence="2 3" key="1">
    <citation type="journal article" date="2015" name="Proc. Natl. Acad. Sci. U.S.A.">
        <title>The resurrection genome of Boea hygrometrica: A blueprint for survival of dehydration.</title>
        <authorList>
            <person name="Xiao L."/>
            <person name="Yang G."/>
            <person name="Zhang L."/>
            <person name="Yang X."/>
            <person name="Zhao S."/>
            <person name="Ji Z."/>
            <person name="Zhou Q."/>
            <person name="Hu M."/>
            <person name="Wang Y."/>
            <person name="Chen M."/>
            <person name="Xu Y."/>
            <person name="Jin H."/>
            <person name="Xiao X."/>
            <person name="Hu G."/>
            <person name="Bao F."/>
            <person name="Hu Y."/>
            <person name="Wan P."/>
            <person name="Li L."/>
            <person name="Deng X."/>
            <person name="Kuang T."/>
            <person name="Xiang C."/>
            <person name="Zhu J.K."/>
            <person name="Oliver M.J."/>
            <person name="He Y."/>
        </authorList>
    </citation>
    <scope>NUCLEOTIDE SEQUENCE [LARGE SCALE GENOMIC DNA]</scope>
    <source>
        <strain evidence="3">cv. XS01</strain>
    </source>
</reference>
<dbReference type="EMBL" id="KQ987282">
    <property type="protein sequence ID" value="KZV57491.1"/>
    <property type="molecule type" value="Genomic_DNA"/>
</dbReference>
<accession>A0A2Z7DCN8</accession>
<organism evidence="2 3">
    <name type="scientific">Dorcoceras hygrometricum</name>
    <dbReference type="NCBI Taxonomy" id="472368"/>
    <lineage>
        <taxon>Eukaryota</taxon>
        <taxon>Viridiplantae</taxon>
        <taxon>Streptophyta</taxon>
        <taxon>Embryophyta</taxon>
        <taxon>Tracheophyta</taxon>
        <taxon>Spermatophyta</taxon>
        <taxon>Magnoliopsida</taxon>
        <taxon>eudicotyledons</taxon>
        <taxon>Gunneridae</taxon>
        <taxon>Pentapetalae</taxon>
        <taxon>asterids</taxon>
        <taxon>lamiids</taxon>
        <taxon>Lamiales</taxon>
        <taxon>Gesneriaceae</taxon>
        <taxon>Didymocarpoideae</taxon>
        <taxon>Trichosporeae</taxon>
        <taxon>Loxocarpinae</taxon>
        <taxon>Dorcoceras</taxon>
    </lineage>
</organism>
<feature type="region of interest" description="Disordered" evidence="1">
    <location>
        <begin position="100"/>
        <end position="144"/>
    </location>
</feature>
<evidence type="ECO:0000313" key="2">
    <source>
        <dbReference type="EMBL" id="KZV57491.1"/>
    </source>
</evidence>
<keyword evidence="3" id="KW-1185">Reference proteome</keyword>
<feature type="compositionally biased region" description="Basic and acidic residues" evidence="1">
    <location>
        <begin position="102"/>
        <end position="122"/>
    </location>
</feature>
<proteinExistence type="predicted"/>
<sequence>MIHNRDLCDPWLPSTDLGPILGDMQYYYKSPIASIGPKTHRTVRVRPEKIVGCKTAATSPPRRCRKGGAPVATRVRHAMLSPVHAPVCGTLQQRRRVPCAQDVRDAPKRQRLSCPRDVRDDPSTSSTMCAGDMRDNTAMSPASCAAGDRTGAVVARRRFV</sequence>
<dbReference type="AlphaFoldDB" id="A0A2Z7DCN8"/>